<evidence type="ECO:0000313" key="1">
    <source>
        <dbReference type="EMBL" id="MDT2513451.1"/>
    </source>
</evidence>
<dbReference type="AlphaFoldDB" id="A0ABD5F5D2"/>
<dbReference type="EMBL" id="JARPWY010000007">
    <property type="protein sequence ID" value="MDT2513451.1"/>
    <property type="molecule type" value="Genomic_DNA"/>
</dbReference>
<proteinExistence type="predicted"/>
<name>A0ABD5F5D2_ENTAV</name>
<dbReference type="GeneID" id="69567833"/>
<accession>A0ABD5F5D2</accession>
<dbReference type="Proteomes" id="UP001264335">
    <property type="component" value="Unassembled WGS sequence"/>
</dbReference>
<reference evidence="1 2" key="1">
    <citation type="submission" date="2023-03" db="EMBL/GenBank/DDBJ databases">
        <authorList>
            <person name="Shen W."/>
            <person name="Cai J."/>
        </authorList>
    </citation>
    <scope>NUCLEOTIDE SEQUENCE [LARGE SCALE GENOMIC DNA]</scope>
    <source>
        <strain evidence="1 2">Y2</strain>
    </source>
</reference>
<protein>
    <submittedName>
        <fullName evidence="1">Uncharacterized protein</fullName>
    </submittedName>
</protein>
<organism evidence="1 2">
    <name type="scientific">Enterococcus avium</name>
    <name type="common">Streptococcus avium</name>
    <dbReference type="NCBI Taxonomy" id="33945"/>
    <lineage>
        <taxon>Bacteria</taxon>
        <taxon>Bacillati</taxon>
        <taxon>Bacillota</taxon>
        <taxon>Bacilli</taxon>
        <taxon>Lactobacillales</taxon>
        <taxon>Enterococcaceae</taxon>
        <taxon>Enterococcus</taxon>
    </lineage>
</organism>
<sequence>MSDIVQLKEDGVAKYLKTHADAIDGVDGKLVKATGNETILGVKNFQDGVQSKSKNVLIQNGEKVYDHTSATDSSIQSGVVRFVRYGDMVLVNFNFQCRSANINSGGNLIGNLETDIIPAYSIQVDVTEDKALTIDASGKITALWGLDANKYYAGSAMYFAKNKL</sequence>
<comment type="caution">
    <text evidence="1">The sequence shown here is derived from an EMBL/GenBank/DDBJ whole genome shotgun (WGS) entry which is preliminary data.</text>
</comment>
<dbReference type="RefSeq" id="WP_028020977.1">
    <property type="nucleotide sequence ID" value="NZ_JAQDAE010000107.1"/>
</dbReference>
<evidence type="ECO:0000313" key="2">
    <source>
        <dbReference type="Proteomes" id="UP001264335"/>
    </source>
</evidence>
<gene>
    <name evidence="1" type="ORF">P7D79_04295</name>
</gene>